<evidence type="ECO:0000313" key="6">
    <source>
        <dbReference type="Proteomes" id="UP000633205"/>
    </source>
</evidence>
<dbReference type="RefSeq" id="WP_188710645.1">
    <property type="nucleotide sequence ID" value="NZ_BMHO01000001.1"/>
</dbReference>
<dbReference type="AlphaFoldDB" id="A0A916Y249"/>
<keyword evidence="2" id="KW-0813">Transport</keyword>
<evidence type="ECO:0000256" key="4">
    <source>
        <dbReference type="SAM" id="SignalP"/>
    </source>
</evidence>
<evidence type="ECO:0000313" key="5">
    <source>
        <dbReference type="EMBL" id="GGD27123.1"/>
    </source>
</evidence>
<feature type="signal peptide" evidence="4">
    <location>
        <begin position="1"/>
        <end position="25"/>
    </location>
</feature>
<evidence type="ECO:0000256" key="3">
    <source>
        <dbReference type="ARBA" id="ARBA00022729"/>
    </source>
</evidence>
<sequence>MKRTIIGSAALLGASALVLSGCGSASDADAGGGGGSDTADGGELRVWLVGADTPDDARQHLIDTFEADNDGWTLTIEEQQWTGLVDLLTTSLSGSDSPDVVEVGNTQAAAFTSAGAFLDISDMYDGLGGGDLLPGFVEAGTYDDTFYAAPYYSGSRVVFYNTAMFDEAGLEEPTTLDEYVDGAEQLAEATGVSGVWYPGKDWYNALPFIWENGGEVAVLDGDTWDAQLSSPESIAGLEQVARLMNTSTAPKDGDETDAWVPFREGEAAMLSAPSWAYWSIVADDDGNDTDLTESLGSFALPGADGGAAQVFAGGSNIAISANSAHPEQAKSALEIMLSEEYQAILAENGLVPALASMGDQTAGATPELAADVAAAAAEAKLTPASPMWADVEAAQLLQDFFVQIANGGDIPALAEALDADIEQVLNG</sequence>
<evidence type="ECO:0000256" key="1">
    <source>
        <dbReference type="ARBA" id="ARBA00008520"/>
    </source>
</evidence>
<dbReference type="GO" id="GO:0055052">
    <property type="term" value="C:ATP-binding cassette (ABC) transporter complex, substrate-binding subunit-containing"/>
    <property type="evidence" value="ECO:0007669"/>
    <property type="project" value="TreeGrafter"/>
</dbReference>
<dbReference type="GO" id="GO:1901982">
    <property type="term" value="F:maltose binding"/>
    <property type="evidence" value="ECO:0007669"/>
    <property type="project" value="TreeGrafter"/>
</dbReference>
<dbReference type="InterPro" id="IPR006059">
    <property type="entry name" value="SBP"/>
</dbReference>
<dbReference type="GO" id="GO:0015768">
    <property type="term" value="P:maltose transport"/>
    <property type="evidence" value="ECO:0007669"/>
    <property type="project" value="TreeGrafter"/>
</dbReference>
<dbReference type="PANTHER" id="PTHR30061:SF50">
    <property type="entry name" value="MALTOSE_MALTODEXTRIN-BINDING PERIPLASMIC PROTEIN"/>
    <property type="match status" value="1"/>
</dbReference>
<evidence type="ECO:0000256" key="2">
    <source>
        <dbReference type="ARBA" id="ARBA00022448"/>
    </source>
</evidence>
<proteinExistence type="inferred from homology"/>
<protein>
    <submittedName>
        <fullName evidence="5">Sugar ABC transporter substrate-binding protein</fullName>
    </submittedName>
</protein>
<accession>A0A916Y249</accession>
<dbReference type="Gene3D" id="3.40.190.10">
    <property type="entry name" value="Periplasmic binding protein-like II"/>
    <property type="match status" value="2"/>
</dbReference>
<comment type="caution">
    <text evidence="5">The sequence shown here is derived from an EMBL/GenBank/DDBJ whole genome shotgun (WGS) entry which is preliminary data.</text>
</comment>
<dbReference type="SUPFAM" id="SSF53850">
    <property type="entry name" value="Periplasmic binding protein-like II"/>
    <property type="match status" value="1"/>
</dbReference>
<dbReference type="PANTHER" id="PTHR30061">
    <property type="entry name" value="MALTOSE-BINDING PERIPLASMIC PROTEIN"/>
    <property type="match status" value="1"/>
</dbReference>
<dbReference type="PROSITE" id="PS51257">
    <property type="entry name" value="PROKAR_LIPOPROTEIN"/>
    <property type="match status" value="1"/>
</dbReference>
<feature type="chain" id="PRO_5039212289" evidence="4">
    <location>
        <begin position="26"/>
        <end position="427"/>
    </location>
</feature>
<keyword evidence="3 4" id="KW-0732">Signal</keyword>
<gene>
    <name evidence="5" type="ORF">GCM10010915_03960</name>
</gene>
<organism evidence="5 6">
    <name type="scientific">Microbacterium faecale</name>
    <dbReference type="NCBI Taxonomy" id="1804630"/>
    <lineage>
        <taxon>Bacteria</taxon>
        <taxon>Bacillati</taxon>
        <taxon>Actinomycetota</taxon>
        <taxon>Actinomycetes</taxon>
        <taxon>Micrococcales</taxon>
        <taxon>Microbacteriaceae</taxon>
        <taxon>Microbacterium</taxon>
    </lineage>
</organism>
<keyword evidence="6" id="KW-1185">Reference proteome</keyword>
<name>A0A916Y249_9MICO</name>
<reference evidence="5" key="1">
    <citation type="journal article" date="2014" name="Int. J. Syst. Evol. Microbiol.">
        <title>Complete genome sequence of Corynebacterium casei LMG S-19264T (=DSM 44701T), isolated from a smear-ripened cheese.</title>
        <authorList>
            <consortium name="US DOE Joint Genome Institute (JGI-PGF)"/>
            <person name="Walter F."/>
            <person name="Albersmeier A."/>
            <person name="Kalinowski J."/>
            <person name="Ruckert C."/>
        </authorList>
    </citation>
    <scope>NUCLEOTIDE SEQUENCE</scope>
    <source>
        <strain evidence="5">CGMCC 1.15152</strain>
    </source>
</reference>
<comment type="similarity">
    <text evidence="1">Belongs to the bacterial solute-binding protein 1 family.</text>
</comment>
<dbReference type="Proteomes" id="UP000633205">
    <property type="component" value="Unassembled WGS sequence"/>
</dbReference>
<reference evidence="5" key="2">
    <citation type="submission" date="2020-09" db="EMBL/GenBank/DDBJ databases">
        <authorList>
            <person name="Sun Q."/>
            <person name="Zhou Y."/>
        </authorList>
    </citation>
    <scope>NUCLEOTIDE SEQUENCE</scope>
    <source>
        <strain evidence="5">CGMCC 1.15152</strain>
    </source>
</reference>
<dbReference type="GO" id="GO:0042956">
    <property type="term" value="P:maltodextrin transmembrane transport"/>
    <property type="evidence" value="ECO:0007669"/>
    <property type="project" value="TreeGrafter"/>
</dbReference>
<dbReference type="Pfam" id="PF01547">
    <property type="entry name" value="SBP_bac_1"/>
    <property type="match status" value="1"/>
</dbReference>
<dbReference type="EMBL" id="BMHO01000001">
    <property type="protein sequence ID" value="GGD27123.1"/>
    <property type="molecule type" value="Genomic_DNA"/>
</dbReference>